<name>A0ABD2XKK1_9HYME</name>
<protein>
    <recommendedName>
        <fullName evidence="4">Reverse transcriptase domain-containing protein</fullName>
    </recommendedName>
</protein>
<evidence type="ECO:0000256" key="1">
    <source>
        <dbReference type="SAM" id="MobiDB-lite"/>
    </source>
</evidence>
<reference evidence="2 3" key="1">
    <citation type="journal article" date="2024" name="bioRxiv">
        <title>A reference genome for Trichogramma kaykai: A tiny desert-dwelling parasitoid wasp with competing sex-ratio distorters.</title>
        <authorList>
            <person name="Culotta J."/>
            <person name="Lindsey A.R."/>
        </authorList>
    </citation>
    <scope>NUCLEOTIDE SEQUENCE [LARGE SCALE GENOMIC DNA]</scope>
    <source>
        <strain evidence="2 3">KSX58</strain>
    </source>
</reference>
<feature type="region of interest" description="Disordered" evidence="1">
    <location>
        <begin position="55"/>
        <end position="87"/>
    </location>
</feature>
<comment type="caution">
    <text evidence="2">The sequence shown here is derived from an EMBL/GenBank/DDBJ whole genome shotgun (WGS) entry which is preliminary data.</text>
</comment>
<dbReference type="AlphaFoldDB" id="A0ABD2XKK1"/>
<organism evidence="2 3">
    <name type="scientific">Trichogramma kaykai</name>
    <dbReference type="NCBI Taxonomy" id="54128"/>
    <lineage>
        <taxon>Eukaryota</taxon>
        <taxon>Metazoa</taxon>
        <taxon>Ecdysozoa</taxon>
        <taxon>Arthropoda</taxon>
        <taxon>Hexapoda</taxon>
        <taxon>Insecta</taxon>
        <taxon>Pterygota</taxon>
        <taxon>Neoptera</taxon>
        <taxon>Endopterygota</taxon>
        <taxon>Hymenoptera</taxon>
        <taxon>Apocrita</taxon>
        <taxon>Proctotrupomorpha</taxon>
        <taxon>Chalcidoidea</taxon>
        <taxon>Trichogrammatidae</taxon>
        <taxon>Trichogramma</taxon>
    </lineage>
</organism>
<proteinExistence type="predicted"/>
<dbReference type="EMBL" id="JBJJXI010000019">
    <property type="protein sequence ID" value="KAL3405953.1"/>
    <property type="molecule type" value="Genomic_DNA"/>
</dbReference>
<dbReference type="Proteomes" id="UP001627154">
    <property type="component" value="Unassembled WGS sequence"/>
</dbReference>
<sequence length="180" mass="20127">MHSLENYPLESRPRSYLIVGQCWASTDTNAVGAGINVGPVLVGYWNDNEAHIQGEREKDHDDDGGGAAGGGENDDDDDDDDDDDEEEALVKDAQRRIREATGYLKIPLDESKSLYICVYTEGKREKESQPFVKGDRFRSPTRLYLCTLNKLLTRGCVNCATEKKIRVELRLPFSASFHAV</sequence>
<keyword evidence="3" id="KW-1185">Reference proteome</keyword>
<gene>
    <name evidence="2" type="ORF">TKK_001367</name>
</gene>
<feature type="compositionally biased region" description="Acidic residues" evidence="1">
    <location>
        <begin position="72"/>
        <end position="87"/>
    </location>
</feature>
<accession>A0ABD2XKK1</accession>
<evidence type="ECO:0008006" key="4">
    <source>
        <dbReference type="Google" id="ProtNLM"/>
    </source>
</evidence>
<evidence type="ECO:0000313" key="2">
    <source>
        <dbReference type="EMBL" id="KAL3405953.1"/>
    </source>
</evidence>
<evidence type="ECO:0000313" key="3">
    <source>
        <dbReference type="Proteomes" id="UP001627154"/>
    </source>
</evidence>